<dbReference type="PANTHER" id="PTHR33221">
    <property type="entry name" value="WINGED HELIX-TURN-HELIX TRANSCRIPTIONAL REGULATOR, RRF2 FAMILY"/>
    <property type="match status" value="1"/>
</dbReference>
<dbReference type="Gene3D" id="1.10.10.10">
    <property type="entry name" value="Winged helix-like DNA-binding domain superfamily/Winged helix DNA-binding domain"/>
    <property type="match status" value="1"/>
</dbReference>
<dbReference type="SUPFAM" id="SSF46785">
    <property type="entry name" value="Winged helix' DNA-binding domain"/>
    <property type="match status" value="1"/>
</dbReference>
<dbReference type="AlphaFoldDB" id="A0A7W4K832"/>
<dbReference type="GO" id="GO:0003700">
    <property type="term" value="F:DNA-binding transcription factor activity"/>
    <property type="evidence" value="ECO:0007669"/>
    <property type="project" value="TreeGrafter"/>
</dbReference>
<dbReference type="GO" id="GO:0003677">
    <property type="term" value="F:DNA binding"/>
    <property type="evidence" value="ECO:0007669"/>
    <property type="project" value="UniProtKB-KW"/>
</dbReference>
<reference evidence="3 4" key="1">
    <citation type="submission" date="2020-04" db="EMBL/GenBank/DDBJ databases">
        <title>Description of novel Gluconacetobacter.</title>
        <authorList>
            <person name="Sombolestani A."/>
        </authorList>
    </citation>
    <scope>NUCLEOTIDE SEQUENCE [LARGE SCALE GENOMIC DNA]</scope>
    <source>
        <strain evidence="3 4">LMG 27802</strain>
    </source>
</reference>
<dbReference type="Pfam" id="PF02082">
    <property type="entry name" value="Rrf2"/>
    <property type="match status" value="1"/>
</dbReference>
<sequence length="173" mass="19247">MRLTLHTDYALRTLIYLGLRADRRTAIHEIAAAYRISENHLVKIVHKLGRGGFIETIRGRGGGLMLARPPAQIRIGDVVRHTEDDMALVGCMQQGRDDDMRACVLANACRLQGLFGDALAAFMAVLDRQTLADLLTERERTRLQARLAPDHPGRQIQPLADPPGDHDHDRSEG</sequence>
<protein>
    <submittedName>
        <fullName evidence="3">Rrf2 family transcriptional regulator</fullName>
    </submittedName>
</protein>
<dbReference type="InterPro" id="IPR036388">
    <property type="entry name" value="WH-like_DNA-bd_sf"/>
</dbReference>
<dbReference type="PANTHER" id="PTHR33221:SF4">
    <property type="entry name" value="HTH-TYPE TRANSCRIPTIONAL REPRESSOR NSRR"/>
    <property type="match status" value="1"/>
</dbReference>
<dbReference type="Proteomes" id="UP000578030">
    <property type="component" value="Unassembled WGS sequence"/>
</dbReference>
<proteinExistence type="predicted"/>
<evidence type="ECO:0000313" key="4">
    <source>
        <dbReference type="Proteomes" id="UP000578030"/>
    </source>
</evidence>
<feature type="region of interest" description="Disordered" evidence="2">
    <location>
        <begin position="144"/>
        <end position="173"/>
    </location>
</feature>
<feature type="compositionally biased region" description="Basic and acidic residues" evidence="2">
    <location>
        <begin position="144"/>
        <end position="153"/>
    </location>
</feature>
<dbReference type="GO" id="GO:0005829">
    <property type="term" value="C:cytosol"/>
    <property type="evidence" value="ECO:0007669"/>
    <property type="project" value="TreeGrafter"/>
</dbReference>
<accession>A0A7W4K832</accession>
<keyword evidence="4" id="KW-1185">Reference proteome</keyword>
<organism evidence="3 4">
    <name type="scientific">Gluconacetobacter tumulisoli</name>
    <dbReference type="NCBI Taxonomy" id="1286189"/>
    <lineage>
        <taxon>Bacteria</taxon>
        <taxon>Pseudomonadati</taxon>
        <taxon>Pseudomonadota</taxon>
        <taxon>Alphaproteobacteria</taxon>
        <taxon>Acetobacterales</taxon>
        <taxon>Acetobacteraceae</taxon>
        <taxon>Gluconacetobacter</taxon>
    </lineage>
</organism>
<comment type="caution">
    <text evidence="3">The sequence shown here is derived from an EMBL/GenBank/DDBJ whole genome shotgun (WGS) entry which is preliminary data.</text>
</comment>
<dbReference type="EMBL" id="JABEQM010000008">
    <property type="protein sequence ID" value="MBB2202094.1"/>
    <property type="molecule type" value="Genomic_DNA"/>
</dbReference>
<dbReference type="NCBIfam" id="TIGR00738">
    <property type="entry name" value="rrf2_super"/>
    <property type="match status" value="1"/>
</dbReference>
<dbReference type="InterPro" id="IPR000944">
    <property type="entry name" value="Tscrpt_reg_Rrf2"/>
</dbReference>
<dbReference type="PROSITE" id="PS51197">
    <property type="entry name" value="HTH_RRF2_2"/>
    <property type="match status" value="1"/>
</dbReference>
<dbReference type="RefSeq" id="WP_182958937.1">
    <property type="nucleotide sequence ID" value="NZ_JABEQM010000008.1"/>
</dbReference>
<evidence type="ECO:0000256" key="2">
    <source>
        <dbReference type="SAM" id="MobiDB-lite"/>
    </source>
</evidence>
<keyword evidence="1" id="KW-0238">DNA-binding</keyword>
<dbReference type="InterPro" id="IPR036390">
    <property type="entry name" value="WH_DNA-bd_sf"/>
</dbReference>
<name>A0A7W4K832_9PROT</name>
<evidence type="ECO:0000256" key="1">
    <source>
        <dbReference type="ARBA" id="ARBA00023125"/>
    </source>
</evidence>
<evidence type="ECO:0000313" key="3">
    <source>
        <dbReference type="EMBL" id="MBB2202094.1"/>
    </source>
</evidence>
<feature type="compositionally biased region" description="Basic and acidic residues" evidence="2">
    <location>
        <begin position="163"/>
        <end position="173"/>
    </location>
</feature>
<gene>
    <name evidence="3" type="ORF">HLH28_11025</name>
</gene>